<dbReference type="eggNOG" id="COG1231">
    <property type="taxonomic scope" value="Bacteria"/>
</dbReference>
<dbReference type="Gene3D" id="1.10.405.10">
    <property type="entry name" value="Guanine Nucleotide Dissociation Inhibitor, domain 1"/>
    <property type="match status" value="1"/>
</dbReference>
<dbReference type="InterPro" id="IPR036188">
    <property type="entry name" value="FAD/NAD-bd_sf"/>
</dbReference>
<feature type="binding site" evidence="4">
    <location>
        <begin position="34"/>
        <end position="35"/>
    </location>
    <ligand>
        <name>FAD</name>
        <dbReference type="ChEBI" id="CHEBI:57692"/>
    </ligand>
</feature>
<dbReference type="KEGG" id="rli:RLO149_c016630"/>
<feature type="domain" description="Amine oxidase" evidence="5">
    <location>
        <begin position="17"/>
        <end position="455"/>
    </location>
</feature>
<evidence type="ECO:0000313" key="7">
    <source>
        <dbReference type="Proteomes" id="UP000001353"/>
    </source>
</evidence>
<evidence type="ECO:0000256" key="1">
    <source>
        <dbReference type="ARBA" id="ARBA00001974"/>
    </source>
</evidence>
<dbReference type="SUPFAM" id="SSF54373">
    <property type="entry name" value="FAD-linked reductases, C-terminal domain"/>
    <property type="match status" value="1"/>
</dbReference>
<evidence type="ECO:0000313" key="6">
    <source>
        <dbReference type="EMBL" id="AEI93655.1"/>
    </source>
</evidence>
<gene>
    <name evidence="6" type="ordered locus">RLO149_c016630</name>
</gene>
<comment type="similarity">
    <text evidence="2">Belongs to the flavin monoamine oxidase family.</text>
</comment>
<keyword evidence="7" id="KW-1185">Reference proteome</keyword>
<dbReference type="AlphaFoldDB" id="F7ZHP5"/>
<protein>
    <submittedName>
        <fullName evidence="6">Amine oxidoreductase</fullName>
    </submittedName>
</protein>
<dbReference type="PANTHER" id="PTHR43563">
    <property type="entry name" value="AMINE OXIDASE"/>
    <property type="match status" value="1"/>
</dbReference>
<dbReference type="InterPro" id="IPR050703">
    <property type="entry name" value="Flavin_MAO"/>
</dbReference>
<organism evidence="6 7">
    <name type="scientific">Roseobacter litoralis (strain ATCC 49566 / DSM 6996 / JCM 21268 / NBRC 15278 / OCh 149)</name>
    <dbReference type="NCBI Taxonomy" id="391595"/>
    <lineage>
        <taxon>Bacteria</taxon>
        <taxon>Pseudomonadati</taxon>
        <taxon>Pseudomonadota</taxon>
        <taxon>Alphaproteobacteria</taxon>
        <taxon>Rhodobacterales</taxon>
        <taxon>Roseobacteraceae</taxon>
        <taxon>Roseobacter</taxon>
    </lineage>
</organism>
<dbReference type="Proteomes" id="UP000001353">
    <property type="component" value="Chromosome"/>
</dbReference>
<dbReference type="STRING" id="391595.RLO149_c016630"/>
<comment type="cofactor">
    <cofactor evidence="1">
        <name>FAD</name>
        <dbReference type="ChEBI" id="CHEBI:57692"/>
    </cofactor>
</comment>
<evidence type="ECO:0000256" key="4">
    <source>
        <dbReference type="PIRSR" id="PIRSR601613-1"/>
    </source>
</evidence>
<accession>F7ZHP5</accession>
<dbReference type="SUPFAM" id="SSF51905">
    <property type="entry name" value="FAD/NAD(P)-binding domain"/>
    <property type="match status" value="1"/>
</dbReference>
<dbReference type="PANTHER" id="PTHR43563:SF1">
    <property type="entry name" value="AMINE OXIDASE [FLAVIN-CONTAINING] B"/>
    <property type="match status" value="1"/>
</dbReference>
<evidence type="ECO:0000256" key="3">
    <source>
        <dbReference type="ARBA" id="ARBA00023002"/>
    </source>
</evidence>
<dbReference type="OrthoDB" id="337830at2"/>
<name>F7ZHP5_ROSLO</name>
<dbReference type="InterPro" id="IPR001613">
    <property type="entry name" value="Flavin_amine_oxidase"/>
</dbReference>
<evidence type="ECO:0000259" key="5">
    <source>
        <dbReference type="Pfam" id="PF01593"/>
    </source>
</evidence>
<dbReference type="RefSeq" id="WP_013961588.1">
    <property type="nucleotide sequence ID" value="NC_015730.1"/>
</dbReference>
<feature type="binding site" evidence="4">
    <location>
        <position position="432"/>
    </location>
    <ligand>
        <name>FAD</name>
        <dbReference type="ChEBI" id="CHEBI:57692"/>
    </ligand>
</feature>
<dbReference type="GO" id="GO:0016491">
    <property type="term" value="F:oxidoreductase activity"/>
    <property type="evidence" value="ECO:0007669"/>
    <property type="project" value="UniProtKB-KW"/>
</dbReference>
<dbReference type="Gene3D" id="3.50.50.60">
    <property type="entry name" value="FAD/NAD(P)-binding domain"/>
    <property type="match status" value="1"/>
</dbReference>
<dbReference type="EMBL" id="CP002623">
    <property type="protein sequence ID" value="AEI93655.1"/>
    <property type="molecule type" value="Genomic_DNA"/>
</dbReference>
<dbReference type="PRINTS" id="PR00757">
    <property type="entry name" value="AMINEOXDASEF"/>
</dbReference>
<dbReference type="HOGENOM" id="CLU_004498_0_4_5"/>
<evidence type="ECO:0000256" key="2">
    <source>
        <dbReference type="ARBA" id="ARBA00005995"/>
    </source>
</evidence>
<feature type="binding site" evidence="4">
    <location>
        <position position="244"/>
    </location>
    <ligand>
        <name>FAD</name>
        <dbReference type="ChEBI" id="CHEBI:57692"/>
    </ligand>
</feature>
<reference evidence="6 7" key="1">
    <citation type="journal article" date="2011" name="BMC Genomics">
        <title>Comparative genome analysis and genome-guided physiological analysis of Roseobacter litoralis.</title>
        <authorList>
            <person name="Kalhoefer D."/>
            <person name="Thole S."/>
            <person name="Voget S."/>
            <person name="Lehmann R."/>
            <person name="Liesegang H."/>
            <person name="Wollher A."/>
            <person name="Daniel R."/>
            <person name="Simon M."/>
            <person name="Brinkhoff T."/>
        </authorList>
    </citation>
    <scope>NUCLEOTIDE SEQUENCE [LARGE SCALE GENOMIC DNA]</scope>
    <source>
        <strain evidence="7">ATCC 49566 / DSM 6996 / JCM 21268 / NBRC 15278 / OCh 149</strain>
    </source>
</reference>
<dbReference type="Gene3D" id="3.90.660.10">
    <property type="match status" value="1"/>
</dbReference>
<proteinExistence type="inferred from homology"/>
<feature type="binding site" evidence="4">
    <location>
        <position position="349"/>
    </location>
    <ligand>
        <name>substrate</name>
    </ligand>
</feature>
<keyword evidence="3" id="KW-0560">Oxidoreductase</keyword>
<dbReference type="InterPro" id="IPR002937">
    <property type="entry name" value="Amino_oxidase"/>
</dbReference>
<dbReference type="Pfam" id="PF01593">
    <property type="entry name" value="Amino_oxidase"/>
    <property type="match status" value="1"/>
</dbReference>
<sequence>MVEDVKVLIVGAGAADLAAAAALEPSGVSCLVLEAQSRIGGRVHSVAYAGQVPFERGAQMINGDMTAVRELSAQEKLHVSPVSSTGCDLCCVGGDVLPRTDLVSAEDLENLINDAIRSWASPPEIVRSLGSLYRWWKSPREDVGELRRGLALAATRIKPPKDSLGAAIQRLLLCPEDEAIARTMLAEQYGADPDAMSTLAVKTGLAAYASERGDAEFQFPAGMSRIVEALASKLSCQPVLNMPVSRVSCAPEGLEIAAKGKTYHASQAIVAVPPTVARKIHIDVPDHAALDRLLSAFSAGDMIKTRLVYDRPFWRHKGYSGAITFASPAGLAVRDTSYDTGGNPQLTAFLGGPVARKRANLSKDHRQALLLGDIARVLGDPAGHPVDVDEAIWVDHPWSGGGYNAHVGHDQPPDTVPRLAQWQGFVQFAGAELDDIFAGYVEGAIRSGCRVAARIVRALKMQGEQYAIR</sequence>